<dbReference type="PROSITE" id="PS00061">
    <property type="entry name" value="ADH_SHORT"/>
    <property type="match status" value="1"/>
</dbReference>
<evidence type="ECO:0000313" key="6">
    <source>
        <dbReference type="RefSeq" id="XP_010277349.1"/>
    </source>
</evidence>
<dbReference type="GeneID" id="104611822"/>
<accession>A0A1U8BC16</accession>
<dbReference type="GO" id="GO:0016020">
    <property type="term" value="C:membrane"/>
    <property type="evidence" value="ECO:0007669"/>
    <property type="project" value="UniProtKB-SubCell"/>
</dbReference>
<evidence type="ECO:0000256" key="1">
    <source>
        <dbReference type="ARBA" id="ARBA00004606"/>
    </source>
</evidence>
<dbReference type="RefSeq" id="XP_010277349.1">
    <property type="nucleotide sequence ID" value="XM_010279047.2"/>
</dbReference>
<dbReference type="OMA" id="MAYHYGR"/>
<dbReference type="Proteomes" id="UP000189703">
    <property type="component" value="Unplaced"/>
</dbReference>
<dbReference type="eggNOG" id="KOG1205">
    <property type="taxonomic scope" value="Eukaryota"/>
</dbReference>
<reference evidence="6" key="1">
    <citation type="submission" date="2025-08" db="UniProtKB">
        <authorList>
            <consortium name="RefSeq"/>
        </authorList>
    </citation>
    <scope>IDENTIFICATION</scope>
</reference>
<organism evidence="5 6">
    <name type="scientific">Nelumbo nucifera</name>
    <name type="common">Sacred lotus</name>
    <dbReference type="NCBI Taxonomy" id="4432"/>
    <lineage>
        <taxon>Eukaryota</taxon>
        <taxon>Viridiplantae</taxon>
        <taxon>Streptophyta</taxon>
        <taxon>Embryophyta</taxon>
        <taxon>Tracheophyta</taxon>
        <taxon>Spermatophyta</taxon>
        <taxon>Magnoliopsida</taxon>
        <taxon>Proteales</taxon>
        <taxon>Nelumbonaceae</taxon>
        <taxon>Nelumbo</taxon>
    </lineage>
</organism>
<comment type="similarity">
    <text evidence="2 4">Belongs to the short-chain dehydrogenases/reductases (SDR) family.</text>
</comment>
<proteinExistence type="inferred from homology"/>
<dbReference type="GO" id="GO:0005829">
    <property type="term" value="C:cytosol"/>
    <property type="evidence" value="ECO:0000318"/>
    <property type="project" value="GO_Central"/>
</dbReference>
<evidence type="ECO:0000256" key="4">
    <source>
        <dbReference type="RuleBase" id="RU000363"/>
    </source>
</evidence>
<dbReference type="InterPro" id="IPR002347">
    <property type="entry name" value="SDR_fam"/>
</dbReference>
<evidence type="ECO:0000256" key="2">
    <source>
        <dbReference type="ARBA" id="ARBA00006484"/>
    </source>
</evidence>
<dbReference type="InterPro" id="IPR020904">
    <property type="entry name" value="Sc_DH/Rdtase_CS"/>
</dbReference>
<protein>
    <submittedName>
        <fullName evidence="6">11-beta-hydroxysteroid dehydrogenase 1B-like</fullName>
    </submittedName>
</protein>
<dbReference type="PRINTS" id="PR00080">
    <property type="entry name" value="SDRFAMILY"/>
</dbReference>
<evidence type="ECO:0000313" key="5">
    <source>
        <dbReference type="Proteomes" id="UP000189703"/>
    </source>
</evidence>
<dbReference type="KEGG" id="nnu:104611822"/>
<keyword evidence="3" id="KW-0560">Oxidoreductase</keyword>
<dbReference type="GO" id="GO:0016491">
    <property type="term" value="F:oxidoreductase activity"/>
    <property type="evidence" value="ECO:0000318"/>
    <property type="project" value="GO_Central"/>
</dbReference>
<comment type="subcellular location">
    <subcellularLocation>
        <location evidence="1">Membrane</location>
        <topology evidence="1">Single-pass type II membrane protein</topology>
    </subcellularLocation>
</comment>
<dbReference type="PANTHER" id="PTHR43391">
    <property type="entry name" value="RETINOL DEHYDROGENASE-RELATED"/>
    <property type="match status" value="1"/>
</dbReference>
<evidence type="ECO:0000256" key="3">
    <source>
        <dbReference type="ARBA" id="ARBA00023002"/>
    </source>
</evidence>
<keyword evidence="5" id="KW-1185">Reference proteome</keyword>
<dbReference type="OrthoDB" id="47007at2759"/>
<dbReference type="AlphaFoldDB" id="A0A1U8BC16"/>
<dbReference type="NCBIfam" id="NF004825">
    <property type="entry name" value="PRK06181.1"/>
    <property type="match status" value="1"/>
</dbReference>
<dbReference type="STRING" id="4432.A0A1U8BC16"/>
<dbReference type="Pfam" id="PF00106">
    <property type="entry name" value="adh_short"/>
    <property type="match status" value="1"/>
</dbReference>
<name>A0A1U8BC16_NELNU</name>
<gene>
    <name evidence="6" type="primary">LOC104611822</name>
</gene>
<dbReference type="SUPFAM" id="SSF51735">
    <property type="entry name" value="NAD(P)-binding Rossmann-fold domains"/>
    <property type="match status" value="1"/>
</dbReference>
<sequence length="317" mass="35448">MDNIHSFLNLVSPPIAFLLLCLTFPLLIIFRFIRFILAYIYMENMAGKVVLITGASSGIGEHLAYEYAKRGASLVLVARRENYLRVIAEKCRLLGSPHVLVVPADVSKVDDCQRFVEETVNQFGRLDHLVCNAGIDSFCLFKEAVNVANFTSVMDINFWGSIYPTRFAIPHLKRSRGKIVVNASATGWLVSPWSSVYGASKAALLNFYETLRVELAPEIKITTVAPGFIESEMIQGKHLTNEGEVKVDQKMKEIVASIFPVQSTGKCAKAIVDGTCRGDRYVIEPSWFRVLVLFQFVCPGLVEWLTRFLYIPNPGKS</sequence>
<dbReference type="PANTHER" id="PTHR43391:SF78">
    <property type="entry name" value="11-BETA-HYDROXYSTEROID DEHYDROGENASE 1B-LIKE ISOFORM X1"/>
    <property type="match status" value="1"/>
</dbReference>
<dbReference type="InterPro" id="IPR036291">
    <property type="entry name" value="NAD(P)-bd_dom_sf"/>
</dbReference>
<dbReference type="Gene3D" id="3.40.50.720">
    <property type="entry name" value="NAD(P)-binding Rossmann-like Domain"/>
    <property type="match status" value="1"/>
</dbReference>
<dbReference type="PRINTS" id="PR00081">
    <property type="entry name" value="GDHRDH"/>
</dbReference>